<keyword evidence="3" id="KW-1185">Reference proteome</keyword>
<dbReference type="Proteomes" id="UP001335325">
    <property type="component" value="Chromosome"/>
</dbReference>
<feature type="region of interest" description="Disordered" evidence="1">
    <location>
        <begin position="1"/>
        <end position="41"/>
    </location>
</feature>
<gene>
    <name evidence="2" type="ORF">OIE73_00735</name>
</gene>
<organism evidence="2 3">
    <name type="scientific">Streptomyces hirsutus</name>
    <dbReference type="NCBI Taxonomy" id="35620"/>
    <lineage>
        <taxon>Bacteria</taxon>
        <taxon>Bacillati</taxon>
        <taxon>Actinomycetota</taxon>
        <taxon>Actinomycetes</taxon>
        <taxon>Kitasatosporales</taxon>
        <taxon>Streptomycetaceae</taxon>
        <taxon>Streptomyces</taxon>
    </lineage>
</organism>
<proteinExistence type="predicted"/>
<name>A0ABZ1GE72_9ACTN</name>
<evidence type="ECO:0000256" key="1">
    <source>
        <dbReference type="SAM" id="MobiDB-lite"/>
    </source>
</evidence>
<protein>
    <submittedName>
        <fullName evidence="2">Uncharacterized protein</fullName>
    </submittedName>
</protein>
<dbReference type="RefSeq" id="WP_326750769.1">
    <property type="nucleotide sequence ID" value="NZ_CP109134.1"/>
</dbReference>
<dbReference type="EMBL" id="CP109134">
    <property type="protein sequence ID" value="WSD04438.1"/>
    <property type="molecule type" value="Genomic_DNA"/>
</dbReference>
<accession>A0ABZ1GE72</accession>
<feature type="compositionally biased region" description="Basic and acidic residues" evidence="1">
    <location>
        <begin position="1"/>
        <end position="29"/>
    </location>
</feature>
<dbReference type="GeneID" id="91541052"/>
<sequence length="41" mass="4678">MGRDDEQVLRRRAYDADHDHPGPRPDRRYTGTGRQTAAVIA</sequence>
<reference evidence="2 3" key="1">
    <citation type="submission" date="2022-10" db="EMBL/GenBank/DDBJ databases">
        <title>The complete genomes of actinobacterial strains from the NBC collection.</title>
        <authorList>
            <person name="Joergensen T.S."/>
            <person name="Alvarez Arevalo M."/>
            <person name="Sterndorff E.B."/>
            <person name="Faurdal D."/>
            <person name="Vuksanovic O."/>
            <person name="Mourched A.-S."/>
            <person name="Charusanti P."/>
            <person name="Shaw S."/>
            <person name="Blin K."/>
            <person name="Weber T."/>
        </authorList>
    </citation>
    <scope>NUCLEOTIDE SEQUENCE [LARGE SCALE GENOMIC DNA]</scope>
    <source>
        <strain evidence="2 3">NBC 01753</strain>
    </source>
</reference>
<evidence type="ECO:0000313" key="2">
    <source>
        <dbReference type="EMBL" id="WSD04438.1"/>
    </source>
</evidence>
<evidence type="ECO:0000313" key="3">
    <source>
        <dbReference type="Proteomes" id="UP001335325"/>
    </source>
</evidence>